<dbReference type="EMBL" id="JBIRYI010000008">
    <property type="protein sequence ID" value="MFI2488225.1"/>
    <property type="molecule type" value="Genomic_DNA"/>
</dbReference>
<keyword evidence="2" id="KW-1185">Reference proteome</keyword>
<name>A0ABW7XM95_9MICO</name>
<gene>
    <name evidence="1" type="ORF">ACH47X_15015</name>
</gene>
<accession>A0ABW7XM95</accession>
<evidence type="ECO:0000313" key="2">
    <source>
        <dbReference type="Proteomes" id="UP001611580"/>
    </source>
</evidence>
<comment type="caution">
    <text evidence="1">The sequence shown here is derived from an EMBL/GenBank/DDBJ whole genome shotgun (WGS) entry which is preliminary data.</text>
</comment>
<proteinExistence type="predicted"/>
<dbReference type="Proteomes" id="UP001611580">
    <property type="component" value="Unassembled WGS sequence"/>
</dbReference>
<reference evidence="1 2" key="1">
    <citation type="submission" date="2024-10" db="EMBL/GenBank/DDBJ databases">
        <title>The Natural Products Discovery Center: Release of the First 8490 Sequenced Strains for Exploring Actinobacteria Biosynthetic Diversity.</title>
        <authorList>
            <person name="Kalkreuter E."/>
            <person name="Kautsar S.A."/>
            <person name="Yang D."/>
            <person name="Bader C.D."/>
            <person name="Teijaro C.N."/>
            <person name="Fluegel L."/>
            <person name="Davis C.M."/>
            <person name="Simpson J.R."/>
            <person name="Lauterbach L."/>
            <person name="Steele A.D."/>
            <person name="Gui C."/>
            <person name="Meng S."/>
            <person name="Li G."/>
            <person name="Viehrig K."/>
            <person name="Ye F."/>
            <person name="Su P."/>
            <person name="Kiefer A.F."/>
            <person name="Nichols A."/>
            <person name="Cepeda A.J."/>
            <person name="Yan W."/>
            <person name="Fan B."/>
            <person name="Jiang Y."/>
            <person name="Adhikari A."/>
            <person name="Zheng C.-J."/>
            <person name="Schuster L."/>
            <person name="Cowan T.M."/>
            <person name="Smanski M.J."/>
            <person name="Chevrette M.G."/>
            <person name="De Carvalho L.P.S."/>
            <person name="Shen B."/>
        </authorList>
    </citation>
    <scope>NUCLEOTIDE SEQUENCE [LARGE SCALE GENOMIC DNA]</scope>
    <source>
        <strain evidence="1 2">NPDC019481</strain>
    </source>
</reference>
<sequence length="68" mass="7473">MVDVEIPRVALALEQDRNALATAARKGDAVRIRRGAYCAPDDLRVDGVARSAREDRNRALARVRALDS</sequence>
<evidence type="ECO:0000313" key="1">
    <source>
        <dbReference type="EMBL" id="MFI2488225.1"/>
    </source>
</evidence>
<dbReference type="RefSeq" id="WP_397405415.1">
    <property type="nucleotide sequence ID" value="NZ_JBIRYI010000008.1"/>
</dbReference>
<protein>
    <submittedName>
        <fullName evidence="1">Uncharacterized protein</fullName>
    </submittedName>
</protein>
<organism evidence="1 2">
    <name type="scientific">Promicromonospora kroppenstedtii</name>
    <dbReference type="NCBI Taxonomy" id="440482"/>
    <lineage>
        <taxon>Bacteria</taxon>
        <taxon>Bacillati</taxon>
        <taxon>Actinomycetota</taxon>
        <taxon>Actinomycetes</taxon>
        <taxon>Micrococcales</taxon>
        <taxon>Promicromonosporaceae</taxon>
        <taxon>Promicromonospora</taxon>
    </lineage>
</organism>